<dbReference type="InterPro" id="IPR011765">
    <property type="entry name" value="Pept_M16_N"/>
</dbReference>
<dbReference type="InterPro" id="IPR011249">
    <property type="entry name" value="Metalloenz_LuxS/M16"/>
</dbReference>
<dbReference type="RefSeq" id="WP_032076719.1">
    <property type="nucleotide sequence ID" value="NZ_CP020953.1"/>
</dbReference>
<dbReference type="Pfam" id="PF05193">
    <property type="entry name" value="Peptidase_M16_C"/>
    <property type="match status" value="1"/>
</dbReference>
<dbReference type="Pfam" id="PF00675">
    <property type="entry name" value="Peptidase_M16"/>
    <property type="match status" value="1"/>
</dbReference>
<accession>A0A2U8DN81</accession>
<dbReference type="Proteomes" id="UP000244910">
    <property type="component" value="Chromosome"/>
</dbReference>
<dbReference type="PANTHER" id="PTHR11851">
    <property type="entry name" value="METALLOPROTEASE"/>
    <property type="match status" value="1"/>
</dbReference>
<sequence length="407" mass="46963">MKKITLENGMKLIYEHREGDLSSFCIAFNGGALEETGKFKLGTAHAVEHMISKGTKSRNEEEINKICSEIFGFENAMTNFSYVIYYGTCLSEDFEKGIDVYSDIILNPTFPEKGFKEEMNIILEELKEWKDDIYQYCEDSLLYNAFSSKRIKNRIIGTEEDIKNITLEEIKEFYNNYYSPQNCSIAVCSSFDLEYISKVVNKFFSKWNKSFHGIANVTEEKNKEGVFVEKLGDIKGAKIQYLFSIDELNEEECRVLNLFNSAFGEGTNSLIFDEIRTKNGLAYDVKSYIKNERGVKSFIISMGTSAENVDKAINLTNKKIREIKNKKGYFSKEKIKILSKNIKLKRQLKLERAIQLCKELSTYEIMYDNAEKLYKEVEGLENINEEKVIEVINKVLNNPSIQVLTSK</sequence>
<evidence type="ECO:0000313" key="5">
    <source>
        <dbReference type="Proteomes" id="UP000244910"/>
    </source>
</evidence>
<name>A0A2U8DN81_9CLOT</name>
<organism evidence="4 5">
    <name type="scientific">Clostridium drakei</name>
    <dbReference type="NCBI Taxonomy" id="332101"/>
    <lineage>
        <taxon>Bacteria</taxon>
        <taxon>Bacillati</taxon>
        <taxon>Bacillota</taxon>
        <taxon>Clostridia</taxon>
        <taxon>Eubacteriales</taxon>
        <taxon>Clostridiaceae</taxon>
        <taxon>Clostridium</taxon>
    </lineage>
</organism>
<dbReference type="GO" id="GO:0046872">
    <property type="term" value="F:metal ion binding"/>
    <property type="evidence" value="ECO:0007669"/>
    <property type="project" value="InterPro"/>
</dbReference>
<evidence type="ECO:0000313" key="4">
    <source>
        <dbReference type="EMBL" id="AWI03642.1"/>
    </source>
</evidence>
<proteinExistence type="inferred from homology"/>
<dbReference type="Gene3D" id="3.30.830.10">
    <property type="entry name" value="Metalloenzyme, LuxS/M16 peptidase-like"/>
    <property type="match status" value="2"/>
</dbReference>
<dbReference type="InterPro" id="IPR007863">
    <property type="entry name" value="Peptidase_M16_C"/>
</dbReference>
<dbReference type="OrthoDB" id="9811314at2"/>
<gene>
    <name evidence="4" type="ORF">B9W14_03800</name>
</gene>
<feature type="domain" description="Peptidase M16 N-terminal" evidence="2">
    <location>
        <begin position="14"/>
        <end position="158"/>
    </location>
</feature>
<feature type="domain" description="Peptidase M16 C-terminal" evidence="3">
    <location>
        <begin position="164"/>
        <end position="334"/>
    </location>
</feature>
<dbReference type="InterPro" id="IPR050361">
    <property type="entry name" value="MPP/UQCRC_Complex"/>
</dbReference>
<dbReference type="SUPFAM" id="SSF63411">
    <property type="entry name" value="LuxS/MPP-like metallohydrolase"/>
    <property type="match status" value="2"/>
</dbReference>
<dbReference type="EMBL" id="CP020953">
    <property type="protein sequence ID" value="AWI03642.1"/>
    <property type="molecule type" value="Genomic_DNA"/>
</dbReference>
<dbReference type="PANTHER" id="PTHR11851:SF49">
    <property type="entry name" value="MITOCHONDRIAL-PROCESSING PEPTIDASE SUBUNIT ALPHA"/>
    <property type="match status" value="1"/>
</dbReference>
<dbReference type="AlphaFoldDB" id="A0A2U8DN81"/>
<evidence type="ECO:0000259" key="3">
    <source>
        <dbReference type="Pfam" id="PF05193"/>
    </source>
</evidence>
<evidence type="ECO:0000256" key="1">
    <source>
        <dbReference type="ARBA" id="ARBA00007261"/>
    </source>
</evidence>
<comment type="similarity">
    <text evidence="1">Belongs to the peptidase M16 family.</text>
</comment>
<reference evidence="5" key="1">
    <citation type="submission" date="2017-04" db="EMBL/GenBank/DDBJ databases">
        <authorList>
            <person name="Song Y."/>
            <person name="Cho B.-K."/>
        </authorList>
    </citation>
    <scope>NUCLEOTIDE SEQUENCE [LARGE SCALE GENOMIC DNA]</scope>
    <source>
        <strain evidence="5">SL1</strain>
    </source>
</reference>
<protein>
    <submittedName>
        <fullName evidence="4">Peptidase M16</fullName>
    </submittedName>
</protein>
<dbReference type="KEGG" id="cdrk:B9W14_03800"/>
<evidence type="ECO:0000259" key="2">
    <source>
        <dbReference type="Pfam" id="PF00675"/>
    </source>
</evidence>
<keyword evidence="5" id="KW-1185">Reference proteome</keyword>